<accession>A0ABD6F3R3</accession>
<comment type="caution">
    <text evidence="1">The sequence shown here is derived from an EMBL/GenBank/DDBJ whole genome shotgun (WGS) entry which is preliminary data.</text>
</comment>
<reference evidence="1 2" key="1">
    <citation type="submission" date="2024-08" db="EMBL/GenBank/DDBJ databases">
        <title>Gnathostoma spinigerum genome.</title>
        <authorList>
            <person name="Gonzalez-Bertolin B."/>
            <person name="Monzon S."/>
            <person name="Zaballos A."/>
            <person name="Jimenez P."/>
            <person name="Dekumyoy P."/>
            <person name="Varona S."/>
            <person name="Cuesta I."/>
            <person name="Sumanam S."/>
            <person name="Adisakwattana P."/>
            <person name="Gasser R.B."/>
            <person name="Hernandez-Gonzalez A."/>
            <person name="Young N.D."/>
            <person name="Perteguer M.J."/>
        </authorList>
    </citation>
    <scope>NUCLEOTIDE SEQUENCE [LARGE SCALE GENOMIC DNA]</scope>
    <source>
        <strain evidence="1">AL3</strain>
        <tissue evidence="1">Liver</tissue>
    </source>
</reference>
<evidence type="ECO:0000313" key="2">
    <source>
        <dbReference type="Proteomes" id="UP001608902"/>
    </source>
</evidence>
<protein>
    <submittedName>
        <fullName evidence="1">Uncharacterized protein</fullName>
    </submittedName>
</protein>
<keyword evidence="2" id="KW-1185">Reference proteome</keyword>
<dbReference type="Proteomes" id="UP001608902">
    <property type="component" value="Unassembled WGS sequence"/>
</dbReference>
<sequence length="83" mass="9007">MAATCAKGNNKAINDFINYLSSCNTTECHITSLEALANLPLPPTVVYARKFLCTRELEKQKIQRAALRLLSLIPATSIDGQAG</sequence>
<proteinExistence type="predicted"/>
<organism evidence="1 2">
    <name type="scientific">Gnathostoma spinigerum</name>
    <dbReference type="NCBI Taxonomy" id="75299"/>
    <lineage>
        <taxon>Eukaryota</taxon>
        <taxon>Metazoa</taxon>
        <taxon>Ecdysozoa</taxon>
        <taxon>Nematoda</taxon>
        <taxon>Chromadorea</taxon>
        <taxon>Rhabditida</taxon>
        <taxon>Spirurina</taxon>
        <taxon>Gnathostomatomorpha</taxon>
        <taxon>Gnathostomatoidea</taxon>
        <taxon>Gnathostomatidae</taxon>
        <taxon>Gnathostoma</taxon>
    </lineage>
</organism>
<name>A0ABD6F3R3_9BILA</name>
<gene>
    <name evidence="1" type="ORF">AB6A40_011643</name>
</gene>
<evidence type="ECO:0000313" key="1">
    <source>
        <dbReference type="EMBL" id="MFH4984934.1"/>
    </source>
</evidence>
<feature type="non-terminal residue" evidence="1">
    <location>
        <position position="83"/>
    </location>
</feature>
<dbReference type="AlphaFoldDB" id="A0ABD6F3R3"/>
<dbReference type="EMBL" id="JBGFUD010023836">
    <property type="protein sequence ID" value="MFH4984934.1"/>
    <property type="molecule type" value="Genomic_DNA"/>
</dbReference>